<sequence length="503" mass="58454">MDFFEVNTIYRLSDRYSRDMTDLEYRVPSPHYLRLTLEDRALCLTSPDDPILTSTKLSVKPSPSDEVIIAELNNARIAMNPQSNSVMTGQSVDEETSTSEDEEDTKGRNPVESIPILGGAHGPVVTKWIKSHFVVQPNNSLSRGDIFQAYIVHCERNNITHCNPATFGKILRSIFPDVKTRRIGTRGNSRYHYCGIGVKPKTERQQKEIQKDREKQLKENNTSVQDFLDLTYRWHAVRLLDCVLRAEFYQIRDIIVEFWRSIPALTLKLLSDPLVVAAIERCDQIIYRNMNGLLLPHVLVPLPSGLMLTLKNFVKNLLHWHQDGLYCIPPIIKYAKVKACYRFKTSFLRQIQLNHMSITANSVVESRDTAATIQRAWHQLQRTFKNTPLFYHFSPASIGADLVYQFLQEYGNLWDTSCSLSEHLNWVEGVVLKSMEKVTRLSQNKLKLREELIRQFVLEWTYISTQIFKMITFICLETLGPLHLLDMFYRDYMLFLLERWDVQ</sequence>
<dbReference type="Pfam" id="PF25340">
    <property type="entry name" value="BCD_RFX"/>
    <property type="match status" value="1"/>
</dbReference>
<organism evidence="3">
    <name type="scientific">Magallana gigas</name>
    <name type="common">Pacific oyster</name>
    <name type="synonym">Crassostrea gigas</name>
    <dbReference type="NCBI Taxonomy" id="29159"/>
    <lineage>
        <taxon>Eukaryota</taxon>
        <taxon>Metazoa</taxon>
        <taxon>Spiralia</taxon>
        <taxon>Lophotrochozoa</taxon>
        <taxon>Mollusca</taxon>
        <taxon>Bivalvia</taxon>
        <taxon>Autobranchia</taxon>
        <taxon>Pteriomorphia</taxon>
        <taxon>Ostreida</taxon>
        <taxon>Ostreoidea</taxon>
        <taxon>Ostreidae</taxon>
        <taxon>Magallana</taxon>
    </lineage>
</organism>
<dbReference type="FunFam" id="1.10.10.10:FF:000422">
    <property type="entry name" value="DNA-binding protein RFX7"/>
    <property type="match status" value="1"/>
</dbReference>
<evidence type="ECO:0000256" key="1">
    <source>
        <dbReference type="ARBA" id="ARBA00023125"/>
    </source>
</evidence>
<dbReference type="HOGENOM" id="CLU_542113_0_0_1"/>
<protein>
    <submittedName>
        <fullName evidence="3">Transcription factor RFX4</fullName>
    </submittedName>
</protein>
<reference evidence="3" key="1">
    <citation type="journal article" date="2012" name="Nature">
        <title>The oyster genome reveals stress adaptation and complexity of shell formation.</title>
        <authorList>
            <person name="Zhang G."/>
            <person name="Fang X."/>
            <person name="Guo X."/>
            <person name="Li L."/>
            <person name="Luo R."/>
            <person name="Xu F."/>
            <person name="Yang P."/>
            <person name="Zhang L."/>
            <person name="Wang X."/>
            <person name="Qi H."/>
            <person name="Xiong Z."/>
            <person name="Que H."/>
            <person name="Xie Y."/>
            <person name="Holland P.W."/>
            <person name="Paps J."/>
            <person name="Zhu Y."/>
            <person name="Wu F."/>
            <person name="Chen Y."/>
            <person name="Wang J."/>
            <person name="Peng C."/>
            <person name="Meng J."/>
            <person name="Yang L."/>
            <person name="Liu J."/>
            <person name="Wen B."/>
            <person name="Zhang N."/>
            <person name="Huang Z."/>
            <person name="Zhu Q."/>
            <person name="Feng Y."/>
            <person name="Mount A."/>
            <person name="Hedgecock D."/>
            <person name="Xu Z."/>
            <person name="Liu Y."/>
            <person name="Domazet-Loso T."/>
            <person name="Du Y."/>
            <person name="Sun X."/>
            <person name="Zhang S."/>
            <person name="Liu B."/>
            <person name="Cheng P."/>
            <person name="Jiang X."/>
            <person name="Li J."/>
            <person name="Fan D."/>
            <person name="Wang W."/>
            <person name="Fu W."/>
            <person name="Wang T."/>
            <person name="Wang B."/>
            <person name="Zhang J."/>
            <person name="Peng Z."/>
            <person name="Li Y."/>
            <person name="Li N."/>
            <person name="Wang J."/>
            <person name="Chen M."/>
            <person name="He Y."/>
            <person name="Tan F."/>
            <person name="Song X."/>
            <person name="Zheng Q."/>
            <person name="Huang R."/>
            <person name="Yang H."/>
            <person name="Du X."/>
            <person name="Chen L."/>
            <person name="Yang M."/>
            <person name="Gaffney P.M."/>
            <person name="Wang S."/>
            <person name="Luo L."/>
            <person name="She Z."/>
            <person name="Ming Y."/>
            <person name="Huang W."/>
            <person name="Zhang S."/>
            <person name="Huang B."/>
            <person name="Zhang Y."/>
            <person name="Qu T."/>
            <person name="Ni P."/>
            <person name="Miao G."/>
            <person name="Wang J."/>
            <person name="Wang Q."/>
            <person name="Steinberg C.E."/>
            <person name="Wang H."/>
            <person name="Li N."/>
            <person name="Qian L."/>
            <person name="Zhang G."/>
            <person name="Li Y."/>
            <person name="Yang H."/>
            <person name="Liu X."/>
            <person name="Wang J."/>
            <person name="Yin Y."/>
            <person name="Wang J."/>
        </authorList>
    </citation>
    <scope>NUCLEOTIDE SEQUENCE [LARGE SCALE GENOMIC DNA]</scope>
    <source>
        <strain evidence="3">05x7-T-G4-1.051#20</strain>
    </source>
</reference>
<accession>K1QEX4</accession>
<dbReference type="InterPro" id="IPR036390">
    <property type="entry name" value="WH_DNA-bd_sf"/>
</dbReference>
<evidence type="ECO:0000256" key="2">
    <source>
        <dbReference type="SAM" id="MobiDB-lite"/>
    </source>
</evidence>
<proteinExistence type="predicted"/>
<dbReference type="EMBL" id="JH817474">
    <property type="protein sequence ID" value="EKC32448.1"/>
    <property type="molecule type" value="Genomic_DNA"/>
</dbReference>
<dbReference type="GO" id="GO:0000981">
    <property type="term" value="F:DNA-binding transcription factor activity, RNA polymerase II-specific"/>
    <property type="evidence" value="ECO:0007669"/>
    <property type="project" value="TreeGrafter"/>
</dbReference>
<dbReference type="InterPro" id="IPR036388">
    <property type="entry name" value="WH-like_DNA-bd_sf"/>
</dbReference>
<dbReference type="InterPro" id="IPR039779">
    <property type="entry name" value="RFX-like"/>
</dbReference>
<dbReference type="PANTHER" id="PTHR12619">
    <property type="entry name" value="RFX TRANSCRIPTION FACTOR FAMILY"/>
    <property type="match status" value="1"/>
</dbReference>
<dbReference type="PANTHER" id="PTHR12619:SF5">
    <property type="entry name" value="TRANSCRIPTION FACTOR RFX4"/>
    <property type="match status" value="1"/>
</dbReference>
<dbReference type="GO" id="GO:0000978">
    <property type="term" value="F:RNA polymerase II cis-regulatory region sequence-specific DNA binding"/>
    <property type="evidence" value="ECO:0007669"/>
    <property type="project" value="TreeGrafter"/>
</dbReference>
<name>K1QEX4_MAGGI</name>
<dbReference type="Gene3D" id="1.10.10.10">
    <property type="entry name" value="Winged helix-like DNA-binding domain superfamily/Winged helix DNA-binding domain"/>
    <property type="match status" value="1"/>
</dbReference>
<dbReference type="InParanoid" id="K1QEX4"/>
<dbReference type="InterPro" id="IPR003150">
    <property type="entry name" value="DNA-bd_RFX"/>
</dbReference>
<dbReference type="AlphaFoldDB" id="K1QEX4"/>
<feature type="region of interest" description="Disordered" evidence="2">
    <location>
        <begin position="80"/>
        <end position="116"/>
    </location>
</feature>
<keyword evidence="1" id="KW-0238">DNA-binding</keyword>
<gene>
    <name evidence="3" type="ORF">CGI_10016120</name>
</gene>
<feature type="compositionally biased region" description="Polar residues" evidence="2">
    <location>
        <begin position="80"/>
        <end position="90"/>
    </location>
</feature>
<dbReference type="Pfam" id="PF02257">
    <property type="entry name" value="RFX_DNA_binding"/>
    <property type="match status" value="1"/>
</dbReference>
<dbReference type="SUPFAM" id="SSF46785">
    <property type="entry name" value="Winged helix' DNA-binding domain"/>
    <property type="match status" value="1"/>
</dbReference>
<dbReference type="PROSITE" id="PS51526">
    <property type="entry name" value="RFX_DBD"/>
    <property type="match status" value="1"/>
</dbReference>
<dbReference type="InterPro" id="IPR057321">
    <property type="entry name" value="RFX1-4/6/8-like_BCD"/>
</dbReference>
<feature type="compositionally biased region" description="Acidic residues" evidence="2">
    <location>
        <begin position="92"/>
        <end position="104"/>
    </location>
</feature>
<evidence type="ECO:0000313" key="3">
    <source>
        <dbReference type="EMBL" id="EKC32448.1"/>
    </source>
</evidence>